<keyword evidence="2" id="KW-1185">Reference proteome</keyword>
<comment type="caution">
    <text evidence="1">The sequence shown here is derived from an EMBL/GenBank/DDBJ whole genome shotgun (WGS) entry which is preliminary data.</text>
</comment>
<dbReference type="EMBL" id="JAUKTR010000003">
    <property type="protein sequence ID" value="MDO1559513.1"/>
    <property type="molecule type" value="Genomic_DNA"/>
</dbReference>
<organism evidence="1 2">
    <name type="scientific">Peiella sedimenti</name>
    <dbReference type="NCBI Taxonomy" id="3061083"/>
    <lineage>
        <taxon>Bacteria</taxon>
        <taxon>Pseudomonadati</taxon>
        <taxon>Pseudomonadota</taxon>
        <taxon>Alphaproteobacteria</taxon>
        <taxon>Caulobacterales</taxon>
        <taxon>Caulobacteraceae</taxon>
        <taxon>Peiella</taxon>
    </lineage>
</organism>
<dbReference type="RefSeq" id="WP_302109942.1">
    <property type="nucleotide sequence ID" value="NZ_JAUKTR010000003.1"/>
</dbReference>
<reference evidence="1" key="1">
    <citation type="submission" date="2023-07" db="EMBL/GenBank/DDBJ databases">
        <title>Brevundimonas soil sp. nov., isolated from the soil of chemical plant.</title>
        <authorList>
            <person name="Wu N."/>
        </authorList>
    </citation>
    <scope>NUCLEOTIDE SEQUENCE</scope>
    <source>
        <strain evidence="1">XZ-24</strain>
    </source>
</reference>
<gene>
    <name evidence="1" type="ORF">Q0812_08745</name>
</gene>
<evidence type="ECO:0000313" key="1">
    <source>
        <dbReference type="EMBL" id="MDO1559513.1"/>
    </source>
</evidence>
<sequence>MKIAVNGVADLPPIRGAQLSLGQNLAQALQDDDRRRLAASTNRHLRWVNKLDDVGGFGVMANHICFLSGQWLTTLQVMHRPVRVGRRVTWAR</sequence>
<proteinExistence type="predicted"/>
<dbReference type="Proteomes" id="UP001169063">
    <property type="component" value="Unassembled WGS sequence"/>
</dbReference>
<protein>
    <submittedName>
        <fullName evidence="1">Uncharacterized protein</fullName>
    </submittedName>
</protein>
<name>A0ABT8SLS6_9CAUL</name>
<accession>A0ABT8SLS6</accession>
<evidence type="ECO:0000313" key="2">
    <source>
        <dbReference type="Proteomes" id="UP001169063"/>
    </source>
</evidence>